<sequence length="97" mass="10471">MASKLSVVPITDIPLSGRQFPRPPERIPHFSLLSLHSFSEYRCSRLKSSSRRRLSSTVCSAVKEELIQSPSSDSTQDPKTSTPSSKLVLVVGGSGGV</sequence>
<keyword evidence="3" id="KW-1185">Reference proteome</keyword>
<dbReference type="Proteomes" id="UP001642360">
    <property type="component" value="Unassembled WGS sequence"/>
</dbReference>
<organism evidence="2 3">
    <name type="scientific">Ilex paraguariensis</name>
    <name type="common">yerba mate</name>
    <dbReference type="NCBI Taxonomy" id="185542"/>
    <lineage>
        <taxon>Eukaryota</taxon>
        <taxon>Viridiplantae</taxon>
        <taxon>Streptophyta</taxon>
        <taxon>Embryophyta</taxon>
        <taxon>Tracheophyta</taxon>
        <taxon>Spermatophyta</taxon>
        <taxon>Magnoliopsida</taxon>
        <taxon>eudicotyledons</taxon>
        <taxon>Gunneridae</taxon>
        <taxon>Pentapetalae</taxon>
        <taxon>asterids</taxon>
        <taxon>campanulids</taxon>
        <taxon>Aquifoliales</taxon>
        <taxon>Aquifoliaceae</taxon>
        <taxon>Ilex</taxon>
    </lineage>
</organism>
<accession>A0ABC8TJZ3</accession>
<evidence type="ECO:0000313" key="3">
    <source>
        <dbReference type="Proteomes" id="UP001642360"/>
    </source>
</evidence>
<comment type="caution">
    <text evidence="2">The sequence shown here is derived from an EMBL/GenBank/DDBJ whole genome shotgun (WGS) entry which is preliminary data.</text>
</comment>
<protein>
    <submittedName>
        <fullName evidence="2">Uncharacterized protein</fullName>
    </submittedName>
</protein>
<proteinExistence type="predicted"/>
<evidence type="ECO:0000256" key="1">
    <source>
        <dbReference type="SAM" id="MobiDB-lite"/>
    </source>
</evidence>
<evidence type="ECO:0000313" key="2">
    <source>
        <dbReference type="EMBL" id="CAK9169716.1"/>
    </source>
</evidence>
<dbReference type="EMBL" id="CAUOFW020005348">
    <property type="protein sequence ID" value="CAK9169716.1"/>
    <property type="molecule type" value="Genomic_DNA"/>
</dbReference>
<reference evidence="2 3" key="1">
    <citation type="submission" date="2024-02" db="EMBL/GenBank/DDBJ databases">
        <authorList>
            <person name="Vignale AGUSTIN F."/>
            <person name="Sosa J E."/>
            <person name="Modenutti C."/>
        </authorList>
    </citation>
    <scope>NUCLEOTIDE SEQUENCE [LARGE SCALE GENOMIC DNA]</scope>
</reference>
<feature type="non-terminal residue" evidence="2">
    <location>
        <position position="97"/>
    </location>
</feature>
<dbReference type="AlphaFoldDB" id="A0ABC8TJZ3"/>
<name>A0ABC8TJZ3_9AQUA</name>
<gene>
    <name evidence="2" type="ORF">ILEXP_LOCUS39188</name>
</gene>
<feature type="region of interest" description="Disordered" evidence="1">
    <location>
        <begin position="66"/>
        <end position="97"/>
    </location>
</feature>
<feature type="compositionally biased region" description="Polar residues" evidence="1">
    <location>
        <begin position="68"/>
        <end position="83"/>
    </location>
</feature>